<reference evidence="5" key="1">
    <citation type="submission" date="2023-03" db="EMBL/GenBank/DDBJ databases">
        <title>Amycolatopsis taiwanensis NBRC 103393.</title>
        <authorList>
            <person name="Ichikawa N."/>
            <person name="Sato H."/>
            <person name="Tonouchi N."/>
        </authorList>
    </citation>
    <scope>NUCLEOTIDE SEQUENCE</scope>
    <source>
        <strain evidence="5">NBRC 103393</strain>
    </source>
</reference>
<dbReference type="Gene3D" id="3.40.50.720">
    <property type="entry name" value="NAD(P)-binding Rossmann-like Domain"/>
    <property type="match status" value="1"/>
</dbReference>
<evidence type="ECO:0000256" key="3">
    <source>
        <dbReference type="ARBA" id="ARBA00023027"/>
    </source>
</evidence>
<comment type="similarity">
    <text evidence="1 4">Belongs to the short-chain dehydrogenases/reductases (SDR) family.</text>
</comment>
<dbReference type="InterPro" id="IPR023985">
    <property type="entry name" value="SDR_subfam_1"/>
</dbReference>
<dbReference type="Pfam" id="PF00106">
    <property type="entry name" value="adh_short"/>
    <property type="match status" value="1"/>
</dbReference>
<gene>
    <name evidence="5" type="ORF">Atai01_20570</name>
</gene>
<dbReference type="PANTHER" id="PTHR24321:SF8">
    <property type="entry name" value="ESTRADIOL 17-BETA-DEHYDROGENASE 8-RELATED"/>
    <property type="match status" value="1"/>
</dbReference>
<evidence type="ECO:0000256" key="1">
    <source>
        <dbReference type="ARBA" id="ARBA00006484"/>
    </source>
</evidence>
<keyword evidence="3" id="KW-0520">NAD</keyword>
<dbReference type="SUPFAM" id="SSF51735">
    <property type="entry name" value="NAD(P)-binding Rossmann-fold domains"/>
    <property type="match status" value="1"/>
</dbReference>
<dbReference type="EMBL" id="BSTI01000004">
    <property type="protein sequence ID" value="GLY65438.1"/>
    <property type="molecule type" value="Genomic_DNA"/>
</dbReference>
<evidence type="ECO:0000313" key="5">
    <source>
        <dbReference type="EMBL" id="GLY65438.1"/>
    </source>
</evidence>
<protein>
    <submittedName>
        <fullName evidence="5">3-ketoacyl-ACP reductase</fullName>
    </submittedName>
</protein>
<sequence>MSNPVSSRGSEEKPLSGKVAFITGAARGQGRSHAVRLAADGADIIAVDICKQIDTVGYAMSTSDDLAQTVAEVEALGRRIIATEADVRDGAALRAAVAEGARELGGVDIVLANAGVAPGGGSGNEPEQSFRDIVEVNLFGVWNTVHAAAPLMIEQGRGGAIVLTSSTQGLTGRGGYGEAGLEGYCASKHGVVGLMRTFAYWLAPHNIRVNTVHPTGVNTPMVVNQALERHMADNPDLSAGMANLMPVPLIEASDVTEAIVWLVSDAGRYITGVTLPIDAGFAIK</sequence>
<dbReference type="InterPro" id="IPR002347">
    <property type="entry name" value="SDR_fam"/>
</dbReference>
<proteinExistence type="inferred from homology"/>
<dbReference type="NCBIfam" id="TIGR03971">
    <property type="entry name" value="SDR_subfam_1"/>
    <property type="match status" value="1"/>
</dbReference>
<accession>A0A9W6VBW2</accession>
<dbReference type="InterPro" id="IPR036291">
    <property type="entry name" value="NAD(P)-bd_dom_sf"/>
</dbReference>
<keyword evidence="2" id="KW-0560">Oxidoreductase</keyword>
<dbReference type="GO" id="GO:0016491">
    <property type="term" value="F:oxidoreductase activity"/>
    <property type="evidence" value="ECO:0007669"/>
    <property type="project" value="UniProtKB-KW"/>
</dbReference>
<dbReference type="PANTHER" id="PTHR24321">
    <property type="entry name" value="DEHYDROGENASES, SHORT CHAIN"/>
    <property type="match status" value="1"/>
</dbReference>
<dbReference type="AlphaFoldDB" id="A0A9W6VBW2"/>
<keyword evidence="6" id="KW-1185">Reference proteome</keyword>
<comment type="caution">
    <text evidence="5">The sequence shown here is derived from an EMBL/GenBank/DDBJ whole genome shotgun (WGS) entry which is preliminary data.</text>
</comment>
<evidence type="ECO:0000256" key="4">
    <source>
        <dbReference type="RuleBase" id="RU000363"/>
    </source>
</evidence>
<dbReference type="NCBIfam" id="NF009467">
    <property type="entry name" value="PRK12826.1-3"/>
    <property type="match status" value="1"/>
</dbReference>
<dbReference type="PRINTS" id="PR00080">
    <property type="entry name" value="SDRFAMILY"/>
</dbReference>
<dbReference type="CDD" id="cd05233">
    <property type="entry name" value="SDR_c"/>
    <property type="match status" value="1"/>
</dbReference>
<organism evidence="5 6">
    <name type="scientific">Amycolatopsis taiwanensis</name>
    <dbReference type="NCBI Taxonomy" id="342230"/>
    <lineage>
        <taxon>Bacteria</taxon>
        <taxon>Bacillati</taxon>
        <taxon>Actinomycetota</taxon>
        <taxon>Actinomycetes</taxon>
        <taxon>Pseudonocardiales</taxon>
        <taxon>Pseudonocardiaceae</taxon>
        <taxon>Amycolatopsis</taxon>
    </lineage>
</organism>
<dbReference type="PRINTS" id="PR00081">
    <property type="entry name" value="GDHRDH"/>
</dbReference>
<evidence type="ECO:0000313" key="6">
    <source>
        <dbReference type="Proteomes" id="UP001165136"/>
    </source>
</evidence>
<evidence type="ECO:0000256" key="2">
    <source>
        <dbReference type="ARBA" id="ARBA00023002"/>
    </source>
</evidence>
<name>A0A9W6VBW2_9PSEU</name>
<dbReference type="FunFam" id="3.40.50.720:FF:000084">
    <property type="entry name" value="Short-chain dehydrogenase reductase"/>
    <property type="match status" value="1"/>
</dbReference>
<dbReference type="Proteomes" id="UP001165136">
    <property type="component" value="Unassembled WGS sequence"/>
</dbReference>